<keyword evidence="6" id="KW-1185">Reference proteome</keyword>
<evidence type="ECO:0000256" key="1">
    <source>
        <dbReference type="ARBA" id="ARBA00010518"/>
    </source>
</evidence>
<dbReference type="Gene3D" id="3.40.50.40">
    <property type="match status" value="1"/>
</dbReference>
<evidence type="ECO:0000313" key="6">
    <source>
        <dbReference type="Proteomes" id="UP000832041"/>
    </source>
</evidence>
<dbReference type="PRINTS" id="PR00139">
    <property type="entry name" value="ASNGLNASE"/>
</dbReference>
<dbReference type="InterPro" id="IPR027474">
    <property type="entry name" value="L-asparaginase_N"/>
</dbReference>
<dbReference type="InterPro" id="IPR037152">
    <property type="entry name" value="L-asparaginase_N_sf"/>
</dbReference>
<dbReference type="Proteomes" id="UP000832041">
    <property type="component" value="Chromosome"/>
</dbReference>
<organism evidence="5 6">
    <name type="scientific">Thermobifida alba</name>
    <name type="common">Thermomonospora alba</name>
    <dbReference type="NCBI Taxonomy" id="53522"/>
    <lineage>
        <taxon>Bacteria</taxon>
        <taxon>Bacillati</taxon>
        <taxon>Actinomycetota</taxon>
        <taxon>Actinomycetes</taxon>
        <taxon>Streptosporangiales</taxon>
        <taxon>Nocardiopsidaceae</taxon>
        <taxon>Thermobifida</taxon>
    </lineage>
</organism>
<dbReference type="PIRSF" id="PIRSF500176">
    <property type="entry name" value="L_ASNase"/>
    <property type="match status" value="1"/>
</dbReference>
<name>A0ABY4L6P9_THEAE</name>
<feature type="domain" description="Asparaginase/glutaminase C-terminal" evidence="4">
    <location>
        <begin position="222"/>
        <end position="336"/>
    </location>
</feature>
<protein>
    <submittedName>
        <fullName evidence="5">Asparaginase</fullName>
    </submittedName>
</protein>
<evidence type="ECO:0000259" key="4">
    <source>
        <dbReference type="Pfam" id="PF17763"/>
    </source>
</evidence>
<accession>A0ABY4L6P9</accession>
<dbReference type="PIRSF" id="PIRSF001220">
    <property type="entry name" value="L-ASNase_gatD"/>
    <property type="match status" value="1"/>
</dbReference>
<sequence length="345" mass="34830">MSGKGEPLSAHASPRRVVVYGLGGTIAMTSDNGRGVVPALSAAQLVEAVPGWADAGIEVEVVDFRRLPSASLGFDDLLALAAEIRGRLARGGVDGVVVTQGTDTLEEAAYLLDLFHTAAEPVVVTGAMRNPALAGADGPANLLAAVRTAAHPASRGRGVLVVLADQIHAAGRVRKTHTSGVCAFTSPDSGPLGLVAEGDPWFLSGPTVRFTLDPAAVRARPRVPLVTVALGDDGVLLHGLAGRADGLVVAGAGGGHVPRDLVAPLGELAGSMPVVLASRTGAGPVLRATYAYPGSERDLLERGLVGAGLLDPLKARVLLWALLACGGDRDAVVSAFGRAGGAVHG</sequence>
<evidence type="ECO:0000313" key="5">
    <source>
        <dbReference type="EMBL" id="UPT23352.1"/>
    </source>
</evidence>
<dbReference type="CDD" id="cd08964">
    <property type="entry name" value="L-asparaginase_II"/>
    <property type="match status" value="1"/>
</dbReference>
<dbReference type="InterPro" id="IPR004550">
    <property type="entry name" value="AsnASE_II"/>
</dbReference>
<comment type="similarity">
    <text evidence="1">Belongs to the asparaginase 1 family.</text>
</comment>
<evidence type="ECO:0000256" key="2">
    <source>
        <dbReference type="ARBA" id="ARBA00022801"/>
    </source>
</evidence>
<dbReference type="EMBL" id="CP051627">
    <property type="protein sequence ID" value="UPT23352.1"/>
    <property type="molecule type" value="Genomic_DNA"/>
</dbReference>
<dbReference type="InterPro" id="IPR027473">
    <property type="entry name" value="L-asparaginase_C"/>
</dbReference>
<dbReference type="InterPro" id="IPR036152">
    <property type="entry name" value="Asp/glu_Ase-like_sf"/>
</dbReference>
<dbReference type="PANTHER" id="PTHR11707">
    <property type="entry name" value="L-ASPARAGINASE"/>
    <property type="match status" value="1"/>
</dbReference>
<proteinExistence type="inferred from homology"/>
<dbReference type="SMART" id="SM00870">
    <property type="entry name" value="Asparaginase"/>
    <property type="match status" value="1"/>
</dbReference>
<dbReference type="SUPFAM" id="SSF53774">
    <property type="entry name" value="Glutaminase/Asparaginase"/>
    <property type="match status" value="1"/>
</dbReference>
<dbReference type="Pfam" id="PF17763">
    <property type="entry name" value="Asparaginase_C"/>
    <property type="match status" value="1"/>
</dbReference>
<keyword evidence="2" id="KW-0378">Hydrolase</keyword>
<reference evidence="5 6" key="1">
    <citation type="submission" date="2020-04" db="EMBL/GenBank/DDBJ databases">
        <title>Thermobifida alba genome sequencing and assembly.</title>
        <authorList>
            <person name="Luzics S."/>
            <person name="Horvath B."/>
            <person name="Nagy I."/>
            <person name="Toth A."/>
            <person name="Nagy I."/>
            <person name="Kukolya J."/>
        </authorList>
    </citation>
    <scope>NUCLEOTIDE SEQUENCE [LARGE SCALE GENOMIC DNA]</scope>
    <source>
        <strain evidence="5 6">DSM 43795</strain>
    </source>
</reference>
<gene>
    <name evidence="5" type="ORF">FOF52_05695</name>
</gene>
<feature type="domain" description="L-asparaginase N-terminal" evidence="3">
    <location>
        <begin position="16"/>
        <end position="201"/>
    </location>
</feature>
<dbReference type="InterPro" id="IPR006034">
    <property type="entry name" value="Asparaginase/glutaminase-like"/>
</dbReference>
<dbReference type="PANTHER" id="PTHR11707:SF28">
    <property type="entry name" value="60 KDA LYSOPHOSPHOLIPASE"/>
    <property type="match status" value="1"/>
</dbReference>
<dbReference type="InterPro" id="IPR040919">
    <property type="entry name" value="Asparaginase_C"/>
</dbReference>
<dbReference type="SFLD" id="SFLDS00057">
    <property type="entry name" value="Glutaminase/Asparaginase"/>
    <property type="match status" value="1"/>
</dbReference>
<dbReference type="Pfam" id="PF00710">
    <property type="entry name" value="Asparaginase"/>
    <property type="match status" value="1"/>
</dbReference>
<dbReference type="Gene3D" id="3.40.50.1170">
    <property type="entry name" value="L-asparaginase, N-terminal domain"/>
    <property type="match status" value="1"/>
</dbReference>
<dbReference type="PROSITE" id="PS51732">
    <property type="entry name" value="ASN_GLN_ASE_3"/>
    <property type="match status" value="1"/>
</dbReference>
<evidence type="ECO:0000259" key="3">
    <source>
        <dbReference type="Pfam" id="PF00710"/>
    </source>
</evidence>